<dbReference type="GeneID" id="37282907"/>
<evidence type="ECO:0008006" key="6">
    <source>
        <dbReference type="Google" id="ProtNLM"/>
    </source>
</evidence>
<evidence type="ECO:0000259" key="3">
    <source>
        <dbReference type="Pfam" id="PF26593"/>
    </source>
</evidence>
<dbReference type="InterPro" id="IPR058597">
    <property type="entry name" value="PrgI-like_dom"/>
</dbReference>
<protein>
    <recommendedName>
        <fullName evidence="6">PrgI family protein</fullName>
    </recommendedName>
</protein>
<evidence type="ECO:0000256" key="1">
    <source>
        <dbReference type="SAM" id="Phobius"/>
    </source>
</evidence>
<keyword evidence="5" id="KW-1185">Reference proteome</keyword>
<dbReference type="Pfam" id="PF26592">
    <property type="entry name" value="PrgI_like"/>
    <property type="match status" value="1"/>
</dbReference>
<feature type="transmembrane region" description="Helical" evidence="1">
    <location>
        <begin position="63"/>
        <end position="83"/>
    </location>
</feature>
<dbReference type="Pfam" id="PF26593">
    <property type="entry name" value="TraC-like"/>
    <property type="match status" value="1"/>
</dbReference>
<organism evidence="4 5">
    <name type="scientific">Haloplanus rubicundus</name>
    <dbReference type="NCBI Taxonomy" id="1547898"/>
    <lineage>
        <taxon>Archaea</taxon>
        <taxon>Methanobacteriati</taxon>
        <taxon>Methanobacteriota</taxon>
        <taxon>Stenosarchaea group</taxon>
        <taxon>Halobacteria</taxon>
        <taxon>Halobacteriales</taxon>
        <taxon>Haloferacaceae</taxon>
        <taxon>Haloplanus</taxon>
    </lineage>
</organism>
<reference evidence="4 5" key="1">
    <citation type="submission" date="2018-07" db="EMBL/GenBank/DDBJ databases">
        <title>Genome sequences of Haloplanus sp. CBA1113.</title>
        <authorList>
            <person name="Kim Y.B."/>
            <person name="Roh S.W."/>
        </authorList>
    </citation>
    <scope>NUCLEOTIDE SEQUENCE [LARGE SCALE GENOMIC DNA]</scope>
    <source>
        <strain evidence="4 5">CBA1113</strain>
    </source>
</reference>
<dbReference type="KEGG" id="haj:DU500_05940"/>
<dbReference type="AlphaFoldDB" id="A0A345E1E9"/>
<keyword evidence="1" id="KW-1133">Transmembrane helix</keyword>
<feature type="domain" description="TraC-like" evidence="3">
    <location>
        <begin position="121"/>
        <end position="319"/>
    </location>
</feature>
<dbReference type="RefSeq" id="WP_114585167.1">
    <property type="nucleotide sequence ID" value="NZ_CP031150.1"/>
</dbReference>
<feature type="transmembrane region" description="Helical" evidence="1">
    <location>
        <begin position="33"/>
        <end position="51"/>
    </location>
</feature>
<dbReference type="Proteomes" id="UP000253273">
    <property type="component" value="Chromosome"/>
</dbReference>
<keyword evidence="1" id="KW-0472">Membrane</keyword>
<evidence type="ECO:0000313" key="4">
    <source>
        <dbReference type="EMBL" id="AXG06021.1"/>
    </source>
</evidence>
<evidence type="ECO:0000259" key="2">
    <source>
        <dbReference type="Pfam" id="PF26592"/>
    </source>
</evidence>
<keyword evidence="1" id="KW-0812">Transmembrane</keyword>
<evidence type="ECO:0000313" key="5">
    <source>
        <dbReference type="Proteomes" id="UP000253273"/>
    </source>
</evidence>
<proteinExistence type="predicted"/>
<gene>
    <name evidence="4" type="ORF">DU500_05940</name>
</gene>
<sequence>MADKKPLHDASKRIPKSIDTGTHILGNYTLTDLAVGALPGVAVVLASQLFVPPTLTVSGYRVASLTLPLTVVGIALGGLVVYLTPVHLTTIQWFGMIVGFLHRPTRLPHEETMEHTHVAAIHPTHDVIERTDGVFLGLLQVTPPSMALATDREWAAKASSFREFLNTTVEFPIQLYSTTQPFPADEYLAHYEARRSDPDVRSNQQLATLLDKYIEWYRADLDRRRMTIRDHYIVIPVRPDEVRFERRSLTQRLTGVPVLGVFIEALVAPRRDEERAALFEAVDERARLLRHGVREIEGCDAHRVDAETAAELLASFWRGEAVTYDDPAAVITRRPIVATPAESTR</sequence>
<dbReference type="OrthoDB" id="299650at2157"/>
<feature type="domain" description="PrgI-like" evidence="2">
    <location>
        <begin position="24"/>
        <end position="107"/>
    </location>
</feature>
<dbReference type="InterPro" id="IPR058596">
    <property type="entry name" value="TraC-like_dom"/>
</dbReference>
<name>A0A345E1E9_9EURY</name>
<accession>A0A345E1E9</accession>
<dbReference type="EMBL" id="CP031150">
    <property type="protein sequence ID" value="AXG06021.1"/>
    <property type="molecule type" value="Genomic_DNA"/>
</dbReference>